<dbReference type="STRING" id="43265.A0A545V6M5"/>
<accession>A0A545V6M5</accession>
<dbReference type="InterPro" id="IPR015943">
    <property type="entry name" value="WD40/YVTN_repeat-like_dom_sf"/>
</dbReference>
<dbReference type="PANTHER" id="PTHR16288">
    <property type="entry name" value="WD40 REPEAT PROTEIN 4"/>
    <property type="match status" value="1"/>
</dbReference>
<dbReference type="GO" id="GO:0043527">
    <property type="term" value="C:tRNA methyltransferase complex"/>
    <property type="evidence" value="ECO:0007669"/>
    <property type="project" value="TreeGrafter"/>
</dbReference>
<keyword evidence="9" id="KW-1185">Reference proteome</keyword>
<dbReference type="GO" id="GO:0005829">
    <property type="term" value="C:cytosol"/>
    <property type="evidence" value="ECO:0007669"/>
    <property type="project" value="TreeGrafter"/>
</dbReference>
<comment type="function">
    <text evidence="6">Required for the formation of N(7)-methylguanine at position 46 (m7G46) in tRNA. In the complex, it is required to stabilize and induce conformational changes of the catalytic subunit.</text>
</comment>
<comment type="caution">
    <text evidence="8">The sequence shown here is derived from an EMBL/GenBank/DDBJ whole genome shotgun (WGS) entry which is preliminary data.</text>
</comment>
<evidence type="ECO:0000256" key="3">
    <source>
        <dbReference type="ARBA" id="ARBA00022694"/>
    </source>
</evidence>
<evidence type="ECO:0000313" key="9">
    <source>
        <dbReference type="Proteomes" id="UP000315783"/>
    </source>
</evidence>
<dbReference type="SUPFAM" id="SSF50998">
    <property type="entry name" value="Quinoprotein alcohol dehydrogenase-like"/>
    <property type="match status" value="1"/>
</dbReference>
<protein>
    <submittedName>
        <fullName evidence="8">Quinoprotein amine dehydrogenase</fullName>
    </submittedName>
</protein>
<comment type="subcellular location">
    <subcellularLocation>
        <location evidence="1 6">Nucleus</location>
    </subcellularLocation>
</comment>
<name>A0A545V6M5_9HYPO</name>
<keyword evidence="4 6" id="KW-0677">Repeat</keyword>
<feature type="region of interest" description="Disordered" evidence="7">
    <location>
        <begin position="75"/>
        <end position="118"/>
    </location>
</feature>
<comment type="pathway">
    <text evidence="6">tRNA modification; N(7)-methylguanine-tRNA biosynthesis.</text>
</comment>
<evidence type="ECO:0000256" key="4">
    <source>
        <dbReference type="ARBA" id="ARBA00022737"/>
    </source>
</evidence>
<reference evidence="8 9" key="1">
    <citation type="journal article" date="2019" name="Appl. Microbiol. Biotechnol.">
        <title>Genome sequence of Isaria javanica and comparative genome analysis insights into family S53 peptidase evolution in fungal entomopathogens.</title>
        <authorList>
            <person name="Lin R."/>
            <person name="Zhang X."/>
            <person name="Xin B."/>
            <person name="Zou M."/>
            <person name="Gao Y."/>
            <person name="Qin F."/>
            <person name="Hu Q."/>
            <person name="Xie B."/>
            <person name="Cheng X."/>
        </authorList>
    </citation>
    <scope>NUCLEOTIDE SEQUENCE [LARGE SCALE GENOMIC DNA]</scope>
    <source>
        <strain evidence="8 9">IJ1G</strain>
    </source>
</reference>
<evidence type="ECO:0000256" key="6">
    <source>
        <dbReference type="HAMAP-Rule" id="MF_03056"/>
    </source>
</evidence>
<dbReference type="PANTHER" id="PTHR16288:SF0">
    <property type="entry name" value="TRNA (GUANINE-N(7)-)-METHYLTRANSFERASE NON-CATALYTIC SUBUNIT WDR4"/>
    <property type="match status" value="1"/>
</dbReference>
<sequence>MKIPYNCLHTHGSFLFAARGGKIHTFNLVDGAHVATWMHPEVETFIAASHRASPTVESGPGHADDCVVVEEAVVQPPAKRQKVTGDVAQQQDDNGETHGARNSRSKGQRKPKPIPVPDRPVIIQLASTADGRHLVAVSSHDKAVWVFAHDGSGHLSELSKRIMPKRPSAIALSPDSQVIVADKFGDVYAIPLIKSAEPYTPAQTPSGAQKGFSKPAATVLTVHSKGNRAALAAQQRQLEKPASSSGADGSVRAEGPDFEHALLLGHVSMLTGLLLGEDEQRRRYIVTSDRDEHIRVSRFTPQAHVIHGYCLGHREFVGAMTIPSTRAGLLVSGGGDEDLFLWDWVKGELLSRTNILTPVKEVDPQASRVAVSKLLALEYPCEQGTQTHVIAICEDISAIFTWQLLHDNVLTKPGIIQLPGKPLDIAASTTDSTASLAIALHIPEGFDDAAAQSLHIIHLMIDDGRLAVDTIGPVNDAAQEATEQDVAESDIRTLFYTIEHLRKQQTSGLEEDQGEQQEGSVAET</sequence>
<dbReference type="Proteomes" id="UP000315783">
    <property type="component" value="Unassembled WGS sequence"/>
</dbReference>
<comment type="similarity">
    <text evidence="6">Belongs to the WD repeat TRM82 family.</text>
</comment>
<keyword evidence="2 6" id="KW-0853">WD repeat</keyword>
<keyword evidence="3 6" id="KW-0819">tRNA processing</keyword>
<dbReference type="InterPro" id="IPR028884">
    <property type="entry name" value="Trm82"/>
</dbReference>
<keyword evidence="5 6" id="KW-0539">Nucleus</keyword>
<proteinExistence type="inferred from homology"/>
<dbReference type="UniPathway" id="UPA00989"/>
<evidence type="ECO:0000313" key="8">
    <source>
        <dbReference type="EMBL" id="TQV97370.1"/>
    </source>
</evidence>
<evidence type="ECO:0000256" key="5">
    <source>
        <dbReference type="ARBA" id="ARBA00023242"/>
    </source>
</evidence>
<evidence type="ECO:0000256" key="2">
    <source>
        <dbReference type="ARBA" id="ARBA00022574"/>
    </source>
</evidence>
<dbReference type="GO" id="GO:0106004">
    <property type="term" value="P:tRNA (guanine-N7)-methylation"/>
    <property type="evidence" value="ECO:0007669"/>
    <property type="project" value="UniProtKB-UniRule"/>
</dbReference>
<dbReference type="InterPro" id="IPR011047">
    <property type="entry name" value="Quinoprotein_ADH-like_sf"/>
</dbReference>
<feature type="region of interest" description="Disordered" evidence="7">
    <location>
        <begin position="505"/>
        <end position="524"/>
    </location>
</feature>
<organism evidence="8 9">
    <name type="scientific">Cordyceps javanica</name>
    <dbReference type="NCBI Taxonomy" id="43265"/>
    <lineage>
        <taxon>Eukaryota</taxon>
        <taxon>Fungi</taxon>
        <taxon>Dikarya</taxon>
        <taxon>Ascomycota</taxon>
        <taxon>Pezizomycotina</taxon>
        <taxon>Sordariomycetes</taxon>
        <taxon>Hypocreomycetidae</taxon>
        <taxon>Hypocreales</taxon>
        <taxon>Cordycipitaceae</taxon>
        <taxon>Cordyceps</taxon>
    </lineage>
</organism>
<evidence type="ECO:0000256" key="1">
    <source>
        <dbReference type="ARBA" id="ARBA00004123"/>
    </source>
</evidence>
<dbReference type="GO" id="GO:0005634">
    <property type="term" value="C:nucleus"/>
    <property type="evidence" value="ECO:0007669"/>
    <property type="project" value="UniProtKB-SubCell"/>
</dbReference>
<dbReference type="HAMAP" id="MF_03056">
    <property type="entry name" value="TRM82"/>
    <property type="match status" value="1"/>
</dbReference>
<gene>
    <name evidence="8" type="ORF">IF1G_04610</name>
</gene>
<dbReference type="EMBL" id="SPUK01000005">
    <property type="protein sequence ID" value="TQV97370.1"/>
    <property type="molecule type" value="Genomic_DNA"/>
</dbReference>
<dbReference type="AlphaFoldDB" id="A0A545V6M5"/>
<dbReference type="Gene3D" id="2.130.10.10">
    <property type="entry name" value="YVTN repeat-like/Quinoprotein amine dehydrogenase"/>
    <property type="match status" value="2"/>
</dbReference>
<dbReference type="OrthoDB" id="339900at2759"/>
<feature type="compositionally biased region" description="Basic residues" evidence="7">
    <location>
        <begin position="101"/>
        <end position="112"/>
    </location>
</feature>
<evidence type="ECO:0000256" key="7">
    <source>
        <dbReference type="SAM" id="MobiDB-lite"/>
    </source>
</evidence>